<protein>
    <submittedName>
        <fullName evidence="1">Uncharacterized protein</fullName>
    </submittedName>
</protein>
<dbReference type="InterPro" id="IPR015797">
    <property type="entry name" value="NUDIX_hydrolase-like_dom_sf"/>
</dbReference>
<proteinExistence type="predicted"/>
<organism evidence="1">
    <name type="scientific">viral metagenome</name>
    <dbReference type="NCBI Taxonomy" id="1070528"/>
    <lineage>
        <taxon>unclassified sequences</taxon>
        <taxon>metagenomes</taxon>
        <taxon>organismal metagenomes</taxon>
    </lineage>
</organism>
<dbReference type="Gene3D" id="3.90.79.10">
    <property type="entry name" value="Nucleoside Triphosphate Pyrophosphohydrolase"/>
    <property type="match status" value="1"/>
</dbReference>
<name>A0A6C0AVV1_9ZZZZ</name>
<accession>A0A6C0AVV1</accession>
<sequence length="163" mass="19278">MGKGGGILPVTIHNNKLLFLFGLDLDGWSDFGGSREANETPFQTAIREGCEELNGFLGCKTLKTYIKKHLIIELDNNTYVTYLFYIPYNEYIEQYFNNNSYFMRSKLPDQVDKDGLLEKEKIKWFSLTNIKRNKKTFRKWYHSILNLLNQNKKTIEENIKRYI</sequence>
<dbReference type="PROSITE" id="PS00893">
    <property type="entry name" value="NUDIX_BOX"/>
    <property type="match status" value="1"/>
</dbReference>
<dbReference type="InterPro" id="IPR020084">
    <property type="entry name" value="NUDIX_hydrolase_CS"/>
</dbReference>
<dbReference type="EMBL" id="MN738770">
    <property type="protein sequence ID" value="QHS83892.1"/>
    <property type="molecule type" value="Genomic_DNA"/>
</dbReference>
<dbReference type="GO" id="GO:0016787">
    <property type="term" value="F:hydrolase activity"/>
    <property type="evidence" value="ECO:0007669"/>
    <property type="project" value="InterPro"/>
</dbReference>
<dbReference type="SUPFAM" id="SSF55811">
    <property type="entry name" value="Nudix"/>
    <property type="match status" value="1"/>
</dbReference>
<evidence type="ECO:0000313" key="1">
    <source>
        <dbReference type="EMBL" id="QHS83892.1"/>
    </source>
</evidence>
<dbReference type="AlphaFoldDB" id="A0A6C0AVV1"/>
<reference evidence="1" key="1">
    <citation type="journal article" date="2020" name="Nature">
        <title>Giant virus diversity and host interactions through global metagenomics.</title>
        <authorList>
            <person name="Schulz F."/>
            <person name="Roux S."/>
            <person name="Paez-Espino D."/>
            <person name="Jungbluth S."/>
            <person name="Walsh D.A."/>
            <person name="Denef V.J."/>
            <person name="McMahon K.D."/>
            <person name="Konstantinidis K.T."/>
            <person name="Eloe-Fadrosh E.A."/>
            <person name="Kyrpides N.C."/>
            <person name="Woyke T."/>
        </authorList>
    </citation>
    <scope>NUCLEOTIDE SEQUENCE</scope>
    <source>
        <strain evidence="1">GVMAG-S-ERX555965-48</strain>
    </source>
</reference>